<organism evidence="10">
    <name type="scientific">Acinetobacter baumannii</name>
    <dbReference type="NCBI Taxonomy" id="470"/>
    <lineage>
        <taxon>Bacteria</taxon>
        <taxon>Pseudomonadati</taxon>
        <taxon>Pseudomonadota</taxon>
        <taxon>Gammaproteobacteria</taxon>
        <taxon>Moraxellales</taxon>
        <taxon>Moraxellaceae</taxon>
        <taxon>Acinetobacter</taxon>
        <taxon>Acinetobacter calcoaceticus/baumannii complex</taxon>
    </lineage>
</organism>
<dbReference type="PROSITE" id="PS51330">
    <property type="entry name" value="DHFR_2"/>
    <property type="match status" value="1"/>
</dbReference>
<evidence type="ECO:0000259" key="9">
    <source>
        <dbReference type="PROSITE" id="PS51330"/>
    </source>
</evidence>
<reference evidence="10" key="1">
    <citation type="submission" date="2020-03" db="EMBL/GenBank/DDBJ databases">
        <title>Novel trimethoprim resistance gene dfrA38.</title>
        <authorList>
            <person name="Ambrose S.J."/>
            <person name="Hall R.M."/>
        </authorList>
    </citation>
    <scope>NUCLEOTIDE SEQUENCE</scope>
    <source>
        <strain evidence="10">RCH52</strain>
    </source>
</reference>
<dbReference type="InterPro" id="IPR024072">
    <property type="entry name" value="DHFR-like_dom_sf"/>
</dbReference>
<evidence type="ECO:0000313" key="10">
    <source>
        <dbReference type="EMBL" id="QNL15203.1"/>
    </source>
</evidence>
<comment type="similarity">
    <text evidence="2 8">Belongs to the dihydrofolate reductase family.</text>
</comment>
<accession>A0A7G8Z9Q0</accession>
<keyword evidence="5 8" id="KW-0521">NADP</keyword>
<dbReference type="GO" id="GO:0006730">
    <property type="term" value="P:one-carbon metabolic process"/>
    <property type="evidence" value="ECO:0007669"/>
    <property type="project" value="UniProtKB-KW"/>
</dbReference>
<dbReference type="CARD" id="ARO:3005349">
    <property type="molecule name" value="DfrA38"/>
    <property type="mechanism identifier" value="ARO:0001002"/>
    <property type="mechanism name" value="antibiotic target replacement"/>
</dbReference>
<dbReference type="EMBL" id="MT234667">
    <property type="protein sequence ID" value="QNL15203.1"/>
    <property type="molecule type" value="Genomic_DNA"/>
</dbReference>
<dbReference type="GO" id="GO:0046654">
    <property type="term" value="P:tetrahydrofolate biosynthetic process"/>
    <property type="evidence" value="ECO:0007669"/>
    <property type="project" value="UniProtKB-UniPathway"/>
</dbReference>
<dbReference type="EC" id="1.5.1.3" evidence="3 8"/>
<dbReference type="Gene3D" id="3.40.430.10">
    <property type="entry name" value="Dihydrofolate Reductase, subunit A"/>
    <property type="match status" value="1"/>
</dbReference>
<proteinExistence type="inferred from homology"/>
<keyword evidence="6 8" id="KW-0560">Oxidoreductase</keyword>
<evidence type="ECO:0000256" key="4">
    <source>
        <dbReference type="ARBA" id="ARBA00022563"/>
    </source>
</evidence>
<comment type="catalytic activity">
    <reaction evidence="8">
        <text>(6S)-5,6,7,8-tetrahydrofolate + NADP(+) = 7,8-dihydrofolate + NADPH + H(+)</text>
        <dbReference type="Rhea" id="RHEA:15009"/>
        <dbReference type="ChEBI" id="CHEBI:15378"/>
        <dbReference type="ChEBI" id="CHEBI:57451"/>
        <dbReference type="ChEBI" id="CHEBI:57453"/>
        <dbReference type="ChEBI" id="CHEBI:57783"/>
        <dbReference type="ChEBI" id="CHEBI:58349"/>
        <dbReference type="EC" id="1.5.1.3"/>
    </reaction>
</comment>
<dbReference type="GO" id="GO:0046655">
    <property type="term" value="P:folic acid metabolic process"/>
    <property type="evidence" value="ECO:0007669"/>
    <property type="project" value="TreeGrafter"/>
</dbReference>
<dbReference type="AlphaFoldDB" id="A0A7G8Z9Q0"/>
<dbReference type="SUPFAM" id="SSF53597">
    <property type="entry name" value="Dihydrofolate reductase-like"/>
    <property type="match status" value="1"/>
</dbReference>
<dbReference type="GO" id="GO:0046452">
    <property type="term" value="P:dihydrofolate metabolic process"/>
    <property type="evidence" value="ECO:0007669"/>
    <property type="project" value="TreeGrafter"/>
</dbReference>
<dbReference type="GO" id="GO:0050661">
    <property type="term" value="F:NADP binding"/>
    <property type="evidence" value="ECO:0007669"/>
    <property type="project" value="InterPro"/>
</dbReference>
<dbReference type="UniPathway" id="UPA00077">
    <property type="reaction ID" value="UER00158"/>
</dbReference>
<evidence type="ECO:0000256" key="2">
    <source>
        <dbReference type="ARBA" id="ARBA00009539"/>
    </source>
</evidence>
<comment type="pathway">
    <text evidence="1 8">Cofactor biosynthesis; tetrahydrofolate biosynthesis; 5,6,7,8-tetrahydrofolate from 7,8-dihydrofolate: step 1/1.</text>
</comment>
<dbReference type="CDD" id="cd00209">
    <property type="entry name" value="DHFR"/>
    <property type="match status" value="1"/>
</dbReference>
<evidence type="ECO:0000256" key="8">
    <source>
        <dbReference type="PIRNR" id="PIRNR000194"/>
    </source>
</evidence>
<sequence>MNCCIVVGIGRNREIGKNNDLPWHLPRDMQFFKETTTGHIVVMGRKNWESIPDKFRPLPNRVNIVLTRNKDYKAEGALVIHDWSELEQHLSADKTCFIIGGSEIFKQALDAGLVNEMYITHIDATFEGADVFFPYVNWENWTEEDILHYTKDEKNPYSFTIKKYSK</sequence>
<dbReference type="RefSeq" id="WP_197749399.1">
    <property type="nucleotide sequence ID" value="NG_071175.1"/>
</dbReference>
<dbReference type="PRINTS" id="PR00070">
    <property type="entry name" value="DHFR"/>
</dbReference>
<evidence type="ECO:0000256" key="7">
    <source>
        <dbReference type="ARBA" id="ARBA00025067"/>
    </source>
</evidence>
<comment type="function">
    <text evidence="7 8">Key enzyme in folate metabolism. Catalyzes an essential reaction for de novo glycine and purine synthesis, and for DNA precursor synthesis.</text>
</comment>
<dbReference type="Pfam" id="PF00186">
    <property type="entry name" value="DHFR_1"/>
    <property type="match status" value="1"/>
</dbReference>
<evidence type="ECO:0000256" key="1">
    <source>
        <dbReference type="ARBA" id="ARBA00004903"/>
    </source>
</evidence>
<dbReference type="InterPro" id="IPR012259">
    <property type="entry name" value="DHFR"/>
</dbReference>
<keyword evidence="4 8" id="KW-0554">One-carbon metabolism</keyword>
<evidence type="ECO:0000256" key="6">
    <source>
        <dbReference type="ARBA" id="ARBA00023002"/>
    </source>
</evidence>
<evidence type="ECO:0000256" key="3">
    <source>
        <dbReference type="ARBA" id="ARBA00012856"/>
    </source>
</evidence>
<evidence type="ECO:0000256" key="5">
    <source>
        <dbReference type="ARBA" id="ARBA00022857"/>
    </source>
</evidence>
<feature type="domain" description="DHFR" evidence="9">
    <location>
        <begin position="1"/>
        <end position="166"/>
    </location>
</feature>
<dbReference type="PIRSF" id="PIRSF000194">
    <property type="entry name" value="DHFR"/>
    <property type="match status" value="1"/>
</dbReference>
<name>A0A7G8Z9Q0_ACIBA</name>
<dbReference type="PANTHER" id="PTHR48069">
    <property type="entry name" value="DIHYDROFOLATE REDUCTASE"/>
    <property type="match status" value="1"/>
</dbReference>
<gene>
    <name evidence="10" type="primary">dfrA38</name>
</gene>
<protein>
    <recommendedName>
        <fullName evidence="3 8">Dihydrofolate reductase</fullName>
        <ecNumber evidence="3 8">1.5.1.3</ecNumber>
    </recommendedName>
</protein>
<dbReference type="PANTHER" id="PTHR48069:SF3">
    <property type="entry name" value="DIHYDROFOLATE REDUCTASE"/>
    <property type="match status" value="1"/>
</dbReference>
<dbReference type="InterPro" id="IPR001796">
    <property type="entry name" value="DHFR_dom"/>
</dbReference>
<dbReference type="GO" id="GO:0004146">
    <property type="term" value="F:dihydrofolate reductase activity"/>
    <property type="evidence" value="ECO:0007669"/>
    <property type="project" value="UniProtKB-EC"/>
</dbReference>